<reference evidence="1 4" key="1">
    <citation type="submission" date="2021-11" db="EMBL/GenBank/DDBJ databases">
        <title>Draft genome sequence of Capnocytophaga sp. strain KC07075 isolated from cat oral cavity.</title>
        <authorList>
            <person name="Suzuki M."/>
            <person name="Imaoka K."/>
            <person name="Kimura M."/>
            <person name="Morikawa S."/>
            <person name="Maeda K."/>
        </authorList>
    </citation>
    <scope>NUCLEOTIDE SEQUENCE</scope>
    <source>
        <strain evidence="1">KC07075</strain>
        <strain evidence="2 4">KC07079</strain>
    </source>
</reference>
<organism evidence="1 3">
    <name type="scientific">Capnocytophaga catalasegens</name>
    <dbReference type="NCBI Taxonomy" id="1004260"/>
    <lineage>
        <taxon>Bacteria</taxon>
        <taxon>Pseudomonadati</taxon>
        <taxon>Bacteroidota</taxon>
        <taxon>Flavobacteriia</taxon>
        <taxon>Flavobacteriales</taxon>
        <taxon>Flavobacteriaceae</taxon>
        <taxon>Capnocytophaga</taxon>
    </lineage>
</organism>
<protein>
    <submittedName>
        <fullName evidence="1">Uncharacterized protein</fullName>
    </submittedName>
</protein>
<dbReference type="EMBL" id="BQKA01000046">
    <property type="protein sequence ID" value="GJM51254.1"/>
    <property type="molecule type" value="Genomic_DNA"/>
</dbReference>
<dbReference type="Proteomes" id="UP001208692">
    <property type="component" value="Unassembled WGS sequence"/>
</dbReference>
<dbReference type="EMBL" id="BQKB01000036">
    <property type="protein sequence ID" value="GJM53336.1"/>
    <property type="molecule type" value="Genomic_DNA"/>
</dbReference>
<evidence type="ECO:0000313" key="2">
    <source>
        <dbReference type="EMBL" id="GJM53336.1"/>
    </source>
</evidence>
<gene>
    <name evidence="1" type="ORF">RCZ15_22270</name>
    <name evidence="2" type="ORF">RCZ16_16530</name>
</gene>
<dbReference type="AlphaFoldDB" id="A0AAV5AV54"/>
<evidence type="ECO:0000313" key="1">
    <source>
        <dbReference type="EMBL" id="GJM51254.1"/>
    </source>
</evidence>
<evidence type="ECO:0000313" key="4">
    <source>
        <dbReference type="Proteomes" id="UP001208692"/>
    </source>
</evidence>
<accession>A0AAV5AV54</accession>
<name>A0AAV5AV54_9FLAO</name>
<dbReference type="Proteomes" id="UP001207736">
    <property type="component" value="Unassembled WGS sequence"/>
</dbReference>
<proteinExistence type="predicted"/>
<sequence>MQRKKTIIYEKDYWKDYIKDTLYAKQRMKGDKINWKFRKLGRLGNFYISKKLCDCP</sequence>
<keyword evidence="4" id="KW-1185">Reference proteome</keyword>
<comment type="caution">
    <text evidence="1">The sequence shown here is derived from an EMBL/GenBank/DDBJ whole genome shotgun (WGS) entry which is preliminary data.</text>
</comment>
<evidence type="ECO:0000313" key="3">
    <source>
        <dbReference type="Proteomes" id="UP001207736"/>
    </source>
</evidence>